<organism evidence="2 3">
    <name type="scientific">Collybiopsis confluens</name>
    <dbReference type="NCBI Taxonomy" id="2823264"/>
    <lineage>
        <taxon>Eukaryota</taxon>
        <taxon>Fungi</taxon>
        <taxon>Dikarya</taxon>
        <taxon>Basidiomycota</taxon>
        <taxon>Agaricomycotina</taxon>
        <taxon>Agaricomycetes</taxon>
        <taxon>Agaricomycetidae</taxon>
        <taxon>Agaricales</taxon>
        <taxon>Marasmiineae</taxon>
        <taxon>Omphalotaceae</taxon>
        <taxon>Collybiopsis</taxon>
    </lineage>
</organism>
<keyword evidence="3" id="KW-1185">Reference proteome</keyword>
<dbReference type="Proteomes" id="UP000518752">
    <property type="component" value="Unassembled WGS sequence"/>
</dbReference>
<sequence length="179" mass="18646">MKFSTTFFALASFATFALANVIPRDAKQLELDISVMSARCNTIQSVINGIGGTATSTDILNLAAQSGLLCNDFDTLGNDTKSSGTISIADTQTLLKDIAPVVTGAMPQILNKLGALSSTSLHNVHPQVHLLLLNLQTHYDSSAAKLINACDAADKARAQQLADAPKPAFGAALAAYSSP</sequence>
<keyword evidence="1" id="KW-0732">Signal</keyword>
<gene>
    <name evidence="2" type="ORF">D9757_003847</name>
</gene>
<protein>
    <submittedName>
        <fullName evidence="2">Uncharacterized protein</fullName>
    </submittedName>
</protein>
<evidence type="ECO:0000313" key="3">
    <source>
        <dbReference type="Proteomes" id="UP000518752"/>
    </source>
</evidence>
<reference evidence="2 3" key="1">
    <citation type="journal article" date="2020" name="ISME J.">
        <title>Uncovering the hidden diversity of litter-decomposition mechanisms in mushroom-forming fungi.</title>
        <authorList>
            <person name="Floudas D."/>
            <person name="Bentzer J."/>
            <person name="Ahren D."/>
            <person name="Johansson T."/>
            <person name="Persson P."/>
            <person name="Tunlid A."/>
        </authorList>
    </citation>
    <scope>NUCLEOTIDE SEQUENCE [LARGE SCALE GENOMIC DNA]</scope>
    <source>
        <strain evidence="2 3">CBS 406.79</strain>
    </source>
</reference>
<dbReference type="EMBL" id="JAACJN010000017">
    <property type="protein sequence ID" value="KAF5390102.1"/>
    <property type="molecule type" value="Genomic_DNA"/>
</dbReference>
<feature type="signal peptide" evidence="1">
    <location>
        <begin position="1"/>
        <end position="19"/>
    </location>
</feature>
<name>A0A8H5HV29_9AGAR</name>
<feature type="chain" id="PRO_5034363856" evidence="1">
    <location>
        <begin position="20"/>
        <end position="179"/>
    </location>
</feature>
<evidence type="ECO:0000313" key="2">
    <source>
        <dbReference type="EMBL" id="KAF5390102.1"/>
    </source>
</evidence>
<comment type="caution">
    <text evidence="2">The sequence shown here is derived from an EMBL/GenBank/DDBJ whole genome shotgun (WGS) entry which is preliminary data.</text>
</comment>
<proteinExistence type="predicted"/>
<evidence type="ECO:0000256" key="1">
    <source>
        <dbReference type="SAM" id="SignalP"/>
    </source>
</evidence>
<dbReference type="AlphaFoldDB" id="A0A8H5HV29"/>
<accession>A0A8H5HV29</accession>